<dbReference type="SMR" id="V7ATL4"/>
<keyword evidence="2" id="KW-0472">Membrane</keyword>
<evidence type="ECO:0000313" key="3">
    <source>
        <dbReference type="EMBL" id="ESW07551.1"/>
    </source>
</evidence>
<sequence>MSEEDAPKLYTNKPRKAQLKHLRGQQKSNEFSSPAAMGTHGQDAAPPPPPPPPKEPFVRRYKFVWPILLAVNLGVGAYLFLGTKKKDIGEEEEQDVSPVSTKDAAPHGVEMSVSTPPITNPVIKREPIPENQQRELLKWILEEKRKIKPKDAEEKQKIDEEKALIKNLIRSKSIPSV</sequence>
<accession>V7ATL4</accession>
<dbReference type="Proteomes" id="UP000000226">
    <property type="component" value="Chromosome 10"/>
</dbReference>
<dbReference type="Gramene" id="ESW07551">
    <property type="protein sequence ID" value="ESW07551"/>
    <property type="gene ID" value="PHAVU_010G139500g"/>
</dbReference>
<dbReference type="OrthoDB" id="1907935at2759"/>
<keyword evidence="2" id="KW-0812">Transmembrane</keyword>
<dbReference type="eggNOG" id="ENOG502RZAC">
    <property type="taxonomic scope" value="Eukaryota"/>
</dbReference>
<dbReference type="STRING" id="3885.V7ATL4"/>
<dbReference type="PANTHER" id="PTHR34364">
    <property type="entry name" value="WAS/WASL-INTERACTING FAMILY PROTEIN"/>
    <property type="match status" value="1"/>
</dbReference>
<feature type="region of interest" description="Disordered" evidence="1">
    <location>
        <begin position="89"/>
        <end position="127"/>
    </location>
</feature>
<evidence type="ECO:0000313" key="4">
    <source>
        <dbReference type="Proteomes" id="UP000000226"/>
    </source>
</evidence>
<name>V7ATL4_PHAVU</name>
<feature type="compositionally biased region" description="Pro residues" evidence="1">
    <location>
        <begin position="45"/>
        <end position="55"/>
    </location>
</feature>
<gene>
    <name evidence="3" type="ORF">PHAVU_010G139500g</name>
</gene>
<dbReference type="EMBL" id="CM002297">
    <property type="protein sequence ID" value="ESW07551.1"/>
    <property type="molecule type" value="Genomic_DNA"/>
</dbReference>
<feature type="region of interest" description="Disordered" evidence="1">
    <location>
        <begin position="1"/>
        <end position="57"/>
    </location>
</feature>
<feature type="transmembrane region" description="Helical" evidence="2">
    <location>
        <begin position="63"/>
        <end position="81"/>
    </location>
</feature>
<dbReference type="AlphaFoldDB" id="V7ATL4"/>
<evidence type="ECO:0000256" key="1">
    <source>
        <dbReference type="SAM" id="MobiDB-lite"/>
    </source>
</evidence>
<protein>
    <submittedName>
        <fullName evidence="3">Uncharacterized protein</fullName>
    </submittedName>
</protein>
<reference evidence="4" key="1">
    <citation type="journal article" date="2014" name="Nat. Genet.">
        <title>A reference genome for common bean and genome-wide analysis of dual domestications.</title>
        <authorList>
            <person name="Schmutz J."/>
            <person name="McClean P.E."/>
            <person name="Mamidi S."/>
            <person name="Wu G.A."/>
            <person name="Cannon S.B."/>
            <person name="Grimwood J."/>
            <person name="Jenkins J."/>
            <person name="Shu S."/>
            <person name="Song Q."/>
            <person name="Chavarro C."/>
            <person name="Torres-Torres M."/>
            <person name="Geffroy V."/>
            <person name="Moghaddam S.M."/>
            <person name="Gao D."/>
            <person name="Abernathy B."/>
            <person name="Barry K."/>
            <person name="Blair M."/>
            <person name="Brick M.A."/>
            <person name="Chovatia M."/>
            <person name="Gepts P."/>
            <person name="Goodstein D.M."/>
            <person name="Gonzales M."/>
            <person name="Hellsten U."/>
            <person name="Hyten D.L."/>
            <person name="Jia G."/>
            <person name="Kelly J.D."/>
            <person name="Kudrna D."/>
            <person name="Lee R."/>
            <person name="Richard M.M."/>
            <person name="Miklas P.N."/>
            <person name="Osorno J.M."/>
            <person name="Rodrigues J."/>
            <person name="Thareau V."/>
            <person name="Urrea C.A."/>
            <person name="Wang M."/>
            <person name="Yu Y."/>
            <person name="Zhang M."/>
            <person name="Wing R.A."/>
            <person name="Cregan P.B."/>
            <person name="Rokhsar D.S."/>
            <person name="Jackson S.A."/>
        </authorList>
    </citation>
    <scope>NUCLEOTIDE SEQUENCE [LARGE SCALE GENOMIC DNA]</scope>
    <source>
        <strain evidence="4">cv. G19833</strain>
    </source>
</reference>
<keyword evidence="4" id="KW-1185">Reference proteome</keyword>
<proteinExistence type="predicted"/>
<evidence type="ECO:0000256" key="2">
    <source>
        <dbReference type="SAM" id="Phobius"/>
    </source>
</evidence>
<dbReference type="PANTHER" id="PTHR34364:SF1">
    <property type="entry name" value="WAS_WASL-INTERACTING FAMILY PROTEIN"/>
    <property type="match status" value="1"/>
</dbReference>
<feature type="compositionally biased region" description="Basic residues" evidence="1">
    <location>
        <begin position="13"/>
        <end position="24"/>
    </location>
</feature>
<keyword evidence="2" id="KW-1133">Transmembrane helix</keyword>
<dbReference type="OMA" id="RDPIPEN"/>
<organism evidence="3 4">
    <name type="scientific">Phaseolus vulgaris</name>
    <name type="common">Kidney bean</name>
    <name type="synonym">French bean</name>
    <dbReference type="NCBI Taxonomy" id="3885"/>
    <lineage>
        <taxon>Eukaryota</taxon>
        <taxon>Viridiplantae</taxon>
        <taxon>Streptophyta</taxon>
        <taxon>Embryophyta</taxon>
        <taxon>Tracheophyta</taxon>
        <taxon>Spermatophyta</taxon>
        <taxon>Magnoliopsida</taxon>
        <taxon>eudicotyledons</taxon>
        <taxon>Gunneridae</taxon>
        <taxon>Pentapetalae</taxon>
        <taxon>rosids</taxon>
        <taxon>fabids</taxon>
        <taxon>Fabales</taxon>
        <taxon>Fabaceae</taxon>
        <taxon>Papilionoideae</taxon>
        <taxon>50 kb inversion clade</taxon>
        <taxon>NPAAA clade</taxon>
        <taxon>indigoferoid/millettioid clade</taxon>
        <taxon>Phaseoleae</taxon>
        <taxon>Phaseolus</taxon>
    </lineage>
</organism>